<dbReference type="EMBL" id="QKWP01000269">
    <property type="protein sequence ID" value="RIB23289.1"/>
    <property type="molecule type" value="Genomic_DNA"/>
</dbReference>
<dbReference type="InterPro" id="IPR032675">
    <property type="entry name" value="LRR_dom_sf"/>
</dbReference>
<evidence type="ECO:0000256" key="2">
    <source>
        <dbReference type="SAM" id="MobiDB-lite"/>
    </source>
</evidence>
<dbReference type="Gene3D" id="3.80.10.10">
    <property type="entry name" value="Ribonuclease Inhibitor"/>
    <property type="match status" value="1"/>
</dbReference>
<keyword evidence="3" id="KW-0472">Membrane</keyword>
<gene>
    <name evidence="4" type="ORF">C2G38_2032876</name>
</gene>
<protein>
    <submittedName>
        <fullName evidence="4">Uncharacterized protein</fullName>
    </submittedName>
</protein>
<dbReference type="AlphaFoldDB" id="A0A397VQJ9"/>
<keyword evidence="5" id="KW-1185">Reference proteome</keyword>
<feature type="compositionally biased region" description="Low complexity" evidence="2">
    <location>
        <begin position="283"/>
        <end position="308"/>
    </location>
</feature>
<feature type="region of interest" description="Disordered" evidence="2">
    <location>
        <begin position="283"/>
        <end position="309"/>
    </location>
</feature>
<evidence type="ECO:0000256" key="1">
    <source>
        <dbReference type="SAM" id="Coils"/>
    </source>
</evidence>
<accession>A0A397VQJ9</accession>
<organism evidence="4 5">
    <name type="scientific">Gigaspora rosea</name>
    <dbReference type="NCBI Taxonomy" id="44941"/>
    <lineage>
        <taxon>Eukaryota</taxon>
        <taxon>Fungi</taxon>
        <taxon>Fungi incertae sedis</taxon>
        <taxon>Mucoromycota</taxon>
        <taxon>Glomeromycotina</taxon>
        <taxon>Glomeromycetes</taxon>
        <taxon>Diversisporales</taxon>
        <taxon>Gigasporaceae</taxon>
        <taxon>Gigaspora</taxon>
    </lineage>
</organism>
<keyword evidence="1" id="KW-0175">Coiled coil</keyword>
<proteinExistence type="predicted"/>
<comment type="caution">
    <text evidence="4">The sequence shown here is derived from an EMBL/GenBank/DDBJ whole genome shotgun (WGS) entry which is preliminary data.</text>
</comment>
<dbReference type="OrthoDB" id="2367385at2759"/>
<keyword evidence="3" id="KW-0812">Transmembrane</keyword>
<keyword evidence="3" id="KW-1133">Transmembrane helix</keyword>
<name>A0A397VQJ9_9GLOM</name>
<dbReference type="Proteomes" id="UP000266673">
    <property type="component" value="Unassembled WGS sequence"/>
</dbReference>
<feature type="coiled-coil region" evidence="1">
    <location>
        <begin position="126"/>
        <end position="159"/>
    </location>
</feature>
<evidence type="ECO:0000313" key="4">
    <source>
        <dbReference type="EMBL" id="RIB23289.1"/>
    </source>
</evidence>
<feature type="transmembrane region" description="Helical" evidence="3">
    <location>
        <begin position="674"/>
        <end position="699"/>
    </location>
</feature>
<sequence>MPSLTINNDQNNGRNNDRLFPPNVLEQIFQNIYGFRGHYRDAASIGTIYNCLLVCRNWCRCAVPILWSDTFYPIQTIKSEVISTYMLCLEDENLREIERAGIRLDKAGIIVDSENDSIEWGRFENLEMLRLEQEKLERIKQEESEKMRLEKNSETQKRLDRLKRLKLFDKIRKFENFDFNHNKINIDDIDSFVKDENENSVEILRKPMFDYPIYLKELNFDKLLKMIFVWCYKYRGPIKPNLNDTNFDNSQRKKSAFPELDNFPGLTLFDTSFGVQLSESNKISPQTNSITSTNSTQSTSPTNPTNSNNKHELVLKSLLRLFANKRAPISHFSMSNVPTLLLNDNYFENLRAMNFGTLLIDTGMRPLFEGIRHMNLEWDAFTLDGFLYALGNVCKNLDSLSTNFAHDPETASLFLNKQQATDLAIFIGSQTRLSSFILQNYQYFTNYFLESLNTQINSLKRLEFYAVDFEGCSLEVLASCKQLEYLSIIECMNITFDTCVPLFYTKFSRLKRVEAMDCSRFIEKKVLYEEDNFDILQEIKNDDTESDDDEYFRIDSLSMPSIRNGGISEPTFVLALRKNPSMEYHTSKTSTILLKPSSSRDKYIYTKFDREIPASTKHHILLHCTDPNFTTLPTELLSWAHSKNHPVPWYHVDLSLSNILSYFTFDNIRDFFKMLGYTILFLIALYFFVPFFVGIANIVGQYIKWKVETWIGVKIDLGGGGSCGIGRCCGAGNMDII</sequence>
<evidence type="ECO:0000256" key="3">
    <source>
        <dbReference type="SAM" id="Phobius"/>
    </source>
</evidence>
<reference evidence="4 5" key="1">
    <citation type="submission" date="2018-06" db="EMBL/GenBank/DDBJ databases">
        <title>Comparative genomics reveals the genomic features of Rhizophagus irregularis, R. cerebriforme, R. diaphanum and Gigaspora rosea, and their symbiotic lifestyle signature.</title>
        <authorList>
            <person name="Morin E."/>
            <person name="San Clemente H."/>
            <person name="Chen E.C.H."/>
            <person name="De La Providencia I."/>
            <person name="Hainaut M."/>
            <person name="Kuo A."/>
            <person name="Kohler A."/>
            <person name="Murat C."/>
            <person name="Tang N."/>
            <person name="Roy S."/>
            <person name="Loubradou J."/>
            <person name="Henrissat B."/>
            <person name="Grigoriev I.V."/>
            <person name="Corradi N."/>
            <person name="Roux C."/>
            <person name="Martin F.M."/>
        </authorList>
    </citation>
    <scope>NUCLEOTIDE SEQUENCE [LARGE SCALE GENOMIC DNA]</scope>
    <source>
        <strain evidence="4 5">DAOM 194757</strain>
    </source>
</reference>
<evidence type="ECO:0000313" key="5">
    <source>
        <dbReference type="Proteomes" id="UP000266673"/>
    </source>
</evidence>
<dbReference type="SUPFAM" id="SSF52047">
    <property type="entry name" value="RNI-like"/>
    <property type="match status" value="1"/>
</dbReference>